<reference evidence="8" key="1">
    <citation type="submission" date="2021-11" db="EMBL/GenBank/DDBJ databases">
        <title>Streptomyces corallinus and Kineosporia corallina sp. nov., two new coral-derived marine actinobacteria.</title>
        <authorList>
            <person name="Buangrab K."/>
            <person name="Sutthacheep M."/>
            <person name="Yeemin T."/>
            <person name="Harunari E."/>
            <person name="Igarashi Y."/>
            <person name="Sripreechasak P."/>
            <person name="Kanchanasin P."/>
            <person name="Tanasupawat S."/>
            <person name="Phongsopitanun W."/>
        </authorList>
    </citation>
    <scope>NUCLEOTIDE SEQUENCE</scope>
    <source>
        <strain evidence="8">JCM 31032</strain>
    </source>
</reference>
<dbReference type="PANTHER" id="PTHR43229:SF2">
    <property type="entry name" value="NODULATION PROTEIN J"/>
    <property type="match status" value="1"/>
</dbReference>
<evidence type="ECO:0000259" key="7">
    <source>
        <dbReference type="PROSITE" id="PS51012"/>
    </source>
</evidence>
<keyword evidence="9" id="KW-1185">Reference proteome</keyword>
<evidence type="ECO:0000256" key="6">
    <source>
        <dbReference type="RuleBase" id="RU361157"/>
    </source>
</evidence>
<feature type="transmembrane region" description="Helical" evidence="6">
    <location>
        <begin position="147"/>
        <end position="170"/>
    </location>
</feature>
<evidence type="ECO:0000256" key="5">
    <source>
        <dbReference type="ARBA" id="ARBA00023251"/>
    </source>
</evidence>
<keyword evidence="2 6" id="KW-0812">Transmembrane</keyword>
<keyword evidence="5" id="KW-0046">Antibiotic resistance</keyword>
<dbReference type="PIRSF" id="PIRSF006648">
    <property type="entry name" value="DrrB"/>
    <property type="match status" value="1"/>
</dbReference>
<evidence type="ECO:0000313" key="8">
    <source>
        <dbReference type="EMBL" id="MCD5313393.1"/>
    </source>
</evidence>
<dbReference type="InterPro" id="IPR013525">
    <property type="entry name" value="ABC2_TM"/>
</dbReference>
<dbReference type="GO" id="GO:0046677">
    <property type="term" value="P:response to antibiotic"/>
    <property type="evidence" value="ECO:0007669"/>
    <property type="project" value="UniProtKB-KW"/>
</dbReference>
<evidence type="ECO:0000256" key="4">
    <source>
        <dbReference type="ARBA" id="ARBA00023136"/>
    </source>
</evidence>
<dbReference type="RefSeq" id="WP_231444534.1">
    <property type="nucleotide sequence ID" value="NZ_JAJOMB010000011.1"/>
</dbReference>
<feature type="transmembrane region" description="Helical" evidence="6">
    <location>
        <begin position="234"/>
        <end position="255"/>
    </location>
</feature>
<evidence type="ECO:0000256" key="1">
    <source>
        <dbReference type="ARBA" id="ARBA00004141"/>
    </source>
</evidence>
<dbReference type="Pfam" id="PF01061">
    <property type="entry name" value="ABC2_membrane"/>
    <property type="match status" value="1"/>
</dbReference>
<feature type="transmembrane region" description="Helical" evidence="6">
    <location>
        <begin position="63"/>
        <end position="87"/>
    </location>
</feature>
<dbReference type="GO" id="GO:0140359">
    <property type="term" value="F:ABC-type transporter activity"/>
    <property type="evidence" value="ECO:0007669"/>
    <property type="project" value="InterPro"/>
</dbReference>
<dbReference type="GO" id="GO:0043190">
    <property type="term" value="C:ATP-binding cassette (ABC) transporter complex"/>
    <property type="evidence" value="ECO:0007669"/>
    <property type="project" value="InterPro"/>
</dbReference>
<dbReference type="PROSITE" id="PS51012">
    <property type="entry name" value="ABC_TM2"/>
    <property type="match status" value="1"/>
</dbReference>
<dbReference type="InterPro" id="IPR047817">
    <property type="entry name" value="ABC2_TM_bact-type"/>
</dbReference>
<proteinExistence type="inferred from homology"/>
<sequence>MSDPAMSANTASVALTLTGRTLRLSRRNTEALLISLVLPIMLMLVFVYLFGGALQPGVGTSAYVTYVVPGVLLLCAAFGAALTAGAVSYDMTSGIIDRFRSMDVGGGWFLCSHVVASLARNIVSTTIVLGVALAIGFRPDTTPAHALAAAGVLIAFVLAVSWLSAVVGLIAKTPEAASSFTFVPMFLPYASSAFVPIETMPSWLRGFAEHQPVTPVIETLRGLLLGADVGNSPWLALAWSTGLLLLGVALSGVLFRRRAA</sequence>
<feature type="domain" description="ABC transmembrane type-2" evidence="7">
    <location>
        <begin position="30"/>
        <end position="258"/>
    </location>
</feature>
<feature type="transmembrane region" description="Helical" evidence="6">
    <location>
        <begin position="31"/>
        <end position="51"/>
    </location>
</feature>
<feature type="transmembrane region" description="Helical" evidence="6">
    <location>
        <begin position="177"/>
        <end position="197"/>
    </location>
</feature>
<name>A0A9X1T117_9ACTN</name>
<protein>
    <recommendedName>
        <fullName evidence="6">Transport permease protein</fullName>
    </recommendedName>
</protein>
<keyword evidence="4 6" id="KW-0472">Membrane</keyword>
<comment type="caution">
    <text evidence="8">The sequence shown here is derived from an EMBL/GenBank/DDBJ whole genome shotgun (WGS) entry which is preliminary data.</text>
</comment>
<dbReference type="EMBL" id="JAJOMB010000011">
    <property type="protein sequence ID" value="MCD5313393.1"/>
    <property type="molecule type" value="Genomic_DNA"/>
</dbReference>
<dbReference type="Proteomes" id="UP001138997">
    <property type="component" value="Unassembled WGS sequence"/>
</dbReference>
<keyword evidence="6" id="KW-1003">Cell membrane</keyword>
<comment type="subcellular location">
    <subcellularLocation>
        <location evidence="6">Cell membrane</location>
        <topology evidence="6">Multi-pass membrane protein</topology>
    </subcellularLocation>
    <subcellularLocation>
        <location evidence="1">Membrane</location>
        <topology evidence="1">Multi-pass membrane protein</topology>
    </subcellularLocation>
</comment>
<dbReference type="PANTHER" id="PTHR43229">
    <property type="entry name" value="NODULATION PROTEIN J"/>
    <property type="match status" value="1"/>
</dbReference>
<organism evidence="8 9">
    <name type="scientific">Kineosporia babensis</name>
    <dbReference type="NCBI Taxonomy" id="499548"/>
    <lineage>
        <taxon>Bacteria</taxon>
        <taxon>Bacillati</taxon>
        <taxon>Actinomycetota</taxon>
        <taxon>Actinomycetes</taxon>
        <taxon>Kineosporiales</taxon>
        <taxon>Kineosporiaceae</taxon>
        <taxon>Kineosporia</taxon>
    </lineage>
</organism>
<evidence type="ECO:0000256" key="2">
    <source>
        <dbReference type="ARBA" id="ARBA00022692"/>
    </source>
</evidence>
<feature type="transmembrane region" description="Helical" evidence="6">
    <location>
        <begin position="108"/>
        <end position="135"/>
    </location>
</feature>
<dbReference type="InterPro" id="IPR000412">
    <property type="entry name" value="ABC_2_transport"/>
</dbReference>
<evidence type="ECO:0000256" key="3">
    <source>
        <dbReference type="ARBA" id="ARBA00022989"/>
    </source>
</evidence>
<gene>
    <name evidence="8" type="ORF">LR394_21010</name>
</gene>
<keyword evidence="3 6" id="KW-1133">Transmembrane helix</keyword>
<dbReference type="InterPro" id="IPR051784">
    <property type="entry name" value="Nod_factor_ABC_transporter"/>
</dbReference>
<evidence type="ECO:0000313" key="9">
    <source>
        <dbReference type="Proteomes" id="UP001138997"/>
    </source>
</evidence>
<keyword evidence="6" id="KW-0813">Transport</keyword>
<comment type="similarity">
    <text evidence="6">Belongs to the ABC-2 integral membrane protein family.</text>
</comment>
<accession>A0A9X1T117</accession>
<dbReference type="AlphaFoldDB" id="A0A9X1T117"/>